<evidence type="ECO:0000256" key="1">
    <source>
        <dbReference type="SAM" id="MobiDB-lite"/>
    </source>
</evidence>
<organism evidence="2 3">
    <name type="scientific">Panicum virgatum</name>
    <name type="common">Blackwell switchgrass</name>
    <dbReference type="NCBI Taxonomy" id="38727"/>
    <lineage>
        <taxon>Eukaryota</taxon>
        <taxon>Viridiplantae</taxon>
        <taxon>Streptophyta</taxon>
        <taxon>Embryophyta</taxon>
        <taxon>Tracheophyta</taxon>
        <taxon>Spermatophyta</taxon>
        <taxon>Magnoliopsida</taxon>
        <taxon>Liliopsida</taxon>
        <taxon>Poales</taxon>
        <taxon>Poaceae</taxon>
        <taxon>PACMAD clade</taxon>
        <taxon>Panicoideae</taxon>
        <taxon>Panicodae</taxon>
        <taxon>Paniceae</taxon>
        <taxon>Panicinae</taxon>
        <taxon>Panicum</taxon>
        <taxon>Panicum sect. Hiantes</taxon>
    </lineage>
</organism>
<dbReference type="AlphaFoldDB" id="A0A8T0N545"/>
<dbReference type="EMBL" id="CM029054">
    <property type="protein sequence ID" value="KAG2542156.1"/>
    <property type="molecule type" value="Genomic_DNA"/>
</dbReference>
<name>A0A8T0N545_PANVG</name>
<reference evidence="2" key="1">
    <citation type="submission" date="2020-05" db="EMBL/GenBank/DDBJ databases">
        <title>WGS assembly of Panicum virgatum.</title>
        <authorList>
            <person name="Lovell J.T."/>
            <person name="Jenkins J."/>
            <person name="Shu S."/>
            <person name="Juenger T.E."/>
            <person name="Schmutz J."/>
        </authorList>
    </citation>
    <scope>NUCLEOTIDE SEQUENCE</scope>
    <source>
        <strain evidence="2">AP13</strain>
    </source>
</reference>
<dbReference type="Proteomes" id="UP000823388">
    <property type="component" value="Chromosome 9N"/>
</dbReference>
<proteinExistence type="predicted"/>
<feature type="region of interest" description="Disordered" evidence="1">
    <location>
        <begin position="1"/>
        <end position="34"/>
    </location>
</feature>
<keyword evidence="3" id="KW-1185">Reference proteome</keyword>
<accession>A0A8T0N545</accession>
<protein>
    <submittedName>
        <fullName evidence="2">Uncharacterized protein</fullName>
    </submittedName>
</protein>
<comment type="caution">
    <text evidence="2">The sequence shown here is derived from an EMBL/GenBank/DDBJ whole genome shotgun (WGS) entry which is preliminary data.</text>
</comment>
<evidence type="ECO:0000313" key="2">
    <source>
        <dbReference type="EMBL" id="KAG2542156.1"/>
    </source>
</evidence>
<sequence length="170" mass="17807">MQIRGGAAGTGTRRDSGGASDLARGSDRRGGVGAGVCGVRRLPRTLPFQPVTGAAAASVGVRLDWIGLDSLPSTLATPAAFPPPSAPRLPFAPGAFSLWNLARPPLLAPLGLASARARPKRVGGWCSWRRWRLTPARCGRRVRGVGRARAALRLAWFGQCGSPLGSLPRR</sequence>
<gene>
    <name evidence="2" type="ORF">PVAP13_9NG570156</name>
</gene>
<evidence type="ECO:0000313" key="3">
    <source>
        <dbReference type="Proteomes" id="UP000823388"/>
    </source>
</evidence>